<proteinExistence type="predicted"/>
<organism evidence="3 4">
    <name type="scientific">Burkholderia pseudomultivorans</name>
    <dbReference type="NCBI Taxonomy" id="1207504"/>
    <lineage>
        <taxon>Bacteria</taxon>
        <taxon>Pseudomonadati</taxon>
        <taxon>Pseudomonadota</taxon>
        <taxon>Betaproteobacteria</taxon>
        <taxon>Burkholderiales</taxon>
        <taxon>Burkholderiaceae</taxon>
        <taxon>Burkholderia</taxon>
        <taxon>Burkholderia cepacia complex</taxon>
    </lineage>
</organism>
<keyword evidence="4" id="KW-1185">Reference proteome</keyword>
<comment type="caution">
    <text evidence="3">The sequence shown here is derived from an EMBL/GenBank/DDBJ whole genome shotgun (WGS) entry which is preliminary data.</text>
</comment>
<dbReference type="InterPro" id="IPR054357">
    <property type="entry name" value="MFE-2_N"/>
</dbReference>
<name>A0ABU2EC80_9BURK</name>
<dbReference type="EMBL" id="VJSY01000063">
    <property type="protein sequence ID" value="MDR8757502.1"/>
    <property type="molecule type" value="Genomic_DNA"/>
</dbReference>
<evidence type="ECO:0008006" key="5">
    <source>
        <dbReference type="Google" id="ProtNLM"/>
    </source>
</evidence>
<protein>
    <recommendedName>
        <fullName evidence="5">3-alpha,7-alpha, 12-alpha-trihydroxy-5-beta-cholest-24-enoyl-CoA hydratase</fullName>
    </recommendedName>
</protein>
<reference evidence="3 4" key="1">
    <citation type="submission" date="2019-06" db="EMBL/GenBank/DDBJ databases">
        <title>Evolution of Burkholderia multivorans in the lungs of Cystic Fibrosis patients.</title>
        <authorList>
            <person name="Moreira L.M."/>
        </authorList>
    </citation>
    <scope>NUCLEOTIDE SEQUENCE [LARGE SCALE GENOMIC DNA]</scope>
    <source>
        <strain evidence="3 4">VC13239</strain>
    </source>
</reference>
<evidence type="ECO:0000313" key="4">
    <source>
        <dbReference type="Proteomes" id="UP001248067"/>
    </source>
</evidence>
<dbReference type="PANTHER" id="PTHR13078:SF56">
    <property type="entry name" value="PEROXISOMAL MULTIFUNCTIONAL ENZYME TYPE 2"/>
    <property type="match status" value="1"/>
</dbReference>
<dbReference type="Pfam" id="PF22622">
    <property type="entry name" value="MFE-2_hydrat-2_N"/>
    <property type="match status" value="1"/>
</dbReference>
<sequence length="308" mass="33284">MINYQKLKNWRFDDVVKSYSERDAILYALGIGLGAEPENEQALAYVYGPHLKVLPTYGAVLGSPGFFATDSSFGLDARRVLHGEQHVILHSPIPACATVVAENRITRVIDKGDKGAVLHVERALREQGSGHLLSISEQVLVCRADGGFSTASEPSDASPEPLPGAPLRDADFVIDLPTRPEAALIYRLSGDMNPLHADPRVAQAAGFPRPILHGLATFGVAVHAVLRACCDYDPTALHAMRARFSSPAFPGDTIRTEIWRAGTQLNIRATVPDRGVTVLSNGLFELTTQGAEALDSRLSRQIASEDTR</sequence>
<dbReference type="InterPro" id="IPR029069">
    <property type="entry name" value="HotDog_dom_sf"/>
</dbReference>
<dbReference type="InterPro" id="IPR002539">
    <property type="entry name" value="MaoC-like_dom"/>
</dbReference>
<accession>A0ABU2EC80</accession>
<feature type="domain" description="MaoC-like" evidence="1">
    <location>
        <begin position="168"/>
        <end position="264"/>
    </location>
</feature>
<dbReference type="SUPFAM" id="SSF54637">
    <property type="entry name" value="Thioesterase/thiol ester dehydrase-isomerase"/>
    <property type="match status" value="2"/>
</dbReference>
<gene>
    <name evidence="3" type="ORF">FEQ00_05956</name>
</gene>
<evidence type="ECO:0000313" key="3">
    <source>
        <dbReference type="EMBL" id="MDR8757502.1"/>
    </source>
</evidence>
<dbReference type="Gene3D" id="3.10.129.10">
    <property type="entry name" value="Hotdog Thioesterase"/>
    <property type="match status" value="1"/>
</dbReference>
<dbReference type="Proteomes" id="UP001248067">
    <property type="component" value="Unassembled WGS sequence"/>
</dbReference>
<evidence type="ECO:0000259" key="2">
    <source>
        <dbReference type="Pfam" id="PF22622"/>
    </source>
</evidence>
<dbReference type="CDD" id="cd03448">
    <property type="entry name" value="HDE_HSD"/>
    <property type="match status" value="1"/>
</dbReference>
<dbReference type="RefSeq" id="WP_072465581.1">
    <property type="nucleotide sequence ID" value="NZ_CADFDQ010000040.1"/>
</dbReference>
<evidence type="ECO:0000259" key="1">
    <source>
        <dbReference type="Pfam" id="PF01575"/>
    </source>
</evidence>
<feature type="domain" description="Peroxisomal multifunctional enzyme type 2-like N-terminal" evidence="2">
    <location>
        <begin position="18"/>
        <end position="143"/>
    </location>
</feature>
<dbReference type="PANTHER" id="PTHR13078">
    <property type="entry name" value="PEROXISOMAL MULTIFUNCTIONAL ENZYME TYPE 2-RELATED"/>
    <property type="match status" value="1"/>
</dbReference>
<dbReference type="Pfam" id="PF01575">
    <property type="entry name" value="MaoC_dehydratas"/>
    <property type="match status" value="1"/>
</dbReference>